<proteinExistence type="predicted"/>
<comment type="caution">
    <text evidence="2">The sequence shown here is derived from an EMBL/GenBank/DDBJ whole genome shotgun (WGS) entry which is preliminary data.</text>
</comment>
<evidence type="ECO:0000313" key="3">
    <source>
        <dbReference type="Proteomes" id="UP000054023"/>
    </source>
</evidence>
<keyword evidence="3" id="KW-1185">Reference proteome</keyword>
<dbReference type="InterPro" id="IPR002758">
    <property type="entry name" value="Cation_antiport_E"/>
</dbReference>
<organism evidence="2 3">
    <name type="scientific">Nesterenkonia jeotgali</name>
    <dbReference type="NCBI Taxonomy" id="317018"/>
    <lineage>
        <taxon>Bacteria</taxon>
        <taxon>Bacillati</taxon>
        <taxon>Actinomycetota</taxon>
        <taxon>Actinomycetes</taxon>
        <taxon>Micrococcales</taxon>
        <taxon>Micrococcaceae</taxon>
        <taxon>Nesterenkonia</taxon>
    </lineage>
</organism>
<evidence type="ECO:0008006" key="4">
    <source>
        <dbReference type="Google" id="ProtNLM"/>
    </source>
</evidence>
<sequence length="180" mass="19083">MSRFVVAGVLRALLLGLLWWALSGGGADYVSYGVISVALATALSLVLLPPSSARSPREWPRRWGAIVVLLGWFLGQSVIGGLDVARRALSRPIDVEPCVMVAPFALEPGQARQLALALMNLMPGSMVQQVIDAEGEPADHTAEGPVSTPVAVQLHTLSAQLDPASQWARLQRRVGAAFGL</sequence>
<keyword evidence="1" id="KW-1133">Transmembrane helix</keyword>
<evidence type="ECO:0000313" key="2">
    <source>
        <dbReference type="EMBL" id="KUG59700.1"/>
    </source>
</evidence>
<gene>
    <name evidence="2" type="ORF">AVL63_11400</name>
</gene>
<protein>
    <recommendedName>
        <fullName evidence="4">Multicomponent Na+:H+ antiporter subunit E</fullName>
    </recommendedName>
</protein>
<dbReference type="GO" id="GO:0016020">
    <property type="term" value="C:membrane"/>
    <property type="evidence" value="ECO:0007669"/>
    <property type="project" value="InterPro"/>
</dbReference>
<reference evidence="3" key="1">
    <citation type="submission" date="2015-12" db="EMBL/GenBank/DDBJ databases">
        <authorList>
            <person name="Nair G.R."/>
            <person name="Kaur G."/>
            <person name="Mayilraj S."/>
        </authorList>
    </citation>
    <scope>NUCLEOTIDE SEQUENCE [LARGE SCALE GENOMIC DNA]</scope>
    <source>
        <strain evidence="3">CD08_7</strain>
    </source>
</reference>
<keyword evidence="1" id="KW-0472">Membrane</keyword>
<name>A0A0W8II50_9MICC</name>
<accession>A0A0W8II50</accession>
<evidence type="ECO:0000256" key="1">
    <source>
        <dbReference type="SAM" id="Phobius"/>
    </source>
</evidence>
<dbReference type="STRING" id="317018.AVL63_11400"/>
<dbReference type="AlphaFoldDB" id="A0A0W8II50"/>
<dbReference type="EMBL" id="LQBM01000002">
    <property type="protein sequence ID" value="KUG59700.1"/>
    <property type="molecule type" value="Genomic_DNA"/>
</dbReference>
<dbReference type="RefSeq" id="WP_058887933.1">
    <property type="nucleotide sequence ID" value="NZ_LQBM01000002.1"/>
</dbReference>
<dbReference type="OrthoDB" id="4773693at2"/>
<dbReference type="GO" id="GO:0008324">
    <property type="term" value="F:monoatomic cation transmembrane transporter activity"/>
    <property type="evidence" value="ECO:0007669"/>
    <property type="project" value="InterPro"/>
</dbReference>
<feature type="transmembrane region" description="Helical" evidence="1">
    <location>
        <begin position="33"/>
        <end position="51"/>
    </location>
</feature>
<dbReference type="Pfam" id="PF01899">
    <property type="entry name" value="MNHE"/>
    <property type="match status" value="1"/>
</dbReference>
<feature type="transmembrane region" description="Helical" evidence="1">
    <location>
        <begin position="63"/>
        <end position="82"/>
    </location>
</feature>
<keyword evidence="1" id="KW-0812">Transmembrane</keyword>
<dbReference type="Proteomes" id="UP000054023">
    <property type="component" value="Unassembled WGS sequence"/>
</dbReference>